<feature type="binding site" evidence="10 13">
    <location>
        <position position="177"/>
    </location>
    <ligand>
        <name>a divalent metal cation</name>
        <dbReference type="ChEBI" id="CHEBI:60240"/>
    </ligand>
</feature>
<dbReference type="NCBIfam" id="TIGR01163">
    <property type="entry name" value="rpe"/>
    <property type="match status" value="1"/>
</dbReference>
<evidence type="ECO:0000256" key="3">
    <source>
        <dbReference type="ARBA" id="ARBA00001941"/>
    </source>
</evidence>
<feature type="binding site" evidence="10 13">
    <location>
        <position position="34"/>
    </location>
    <ligand>
        <name>a divalent metal cation</name>
        <dbReference type="ChEBI" id="CHEBI:60240"/>
    </ligand>
</feature>
<comment type="cofactor">
    <cofactor evidence="4">
        <name>Zn(2+)</name>
        <dbReference type="ChEBI" id="CHEBI:29105"/>
    </cofactor>
</comment>
<dbReference type="KEGG" id="sbw:TGUWTKB_3320"/>
<dbReference type="FunFam" id="3.20.20.70:FF:000004">
    <property type="entry name" value="Ribulose-phosphate 3-epimerase"/>
    <property type="match status" value="1"/>
</dbReference>
<dbReference type="Proteomes" id="UP000031627">
    <property type="component" value="Chromosome"/>
</dbReference>
<dbReference type="Gene3D" id="3.20.20.70">
    <property type="entry name" value="Aldolase class I"/>
    <property type="match status" value="1"/>
</dbReference>
<dbReference type="PIRSF" id="PIRSF001461">
    <property type="entry name" value="RPE"/>
    <property type="match status" value="1"/>
</dbReference>
<dbReference type="EC" id="5.1.3.1" evidence="7 10"/>
<dbReference type="Pfam" id="PF00834">
    <property type="entry name" value="Ribul_P_3_epim"/>
    <property type="match status" value="1"/>
</dbReference>
<dbReference type="PROSITE" id="PS01086">
    <property type="entry name" value="RIBUL_P_3_EPIMER_2"/>
    <property type="match status" value="1"/>
</dbReference>
<reference evidence="15 16" key="2">
    <citation type="journal article" date="2014" name="Curr. Biol.">
        <title>Symbiont-Supplemented Maternal Investment Underpinning Host's Ecological Adaptation.</title>
        <authorList>
            <person name="Kaiwa N."/>
            <person name="Hosokawa T."/>
            <person name="Nikoh N."/>
            <person name="Tanahashi M."/>
            <person name="Moriyama M."/>
            <person name="Meng X.Y."/>
            <person name="Maeda T."/>
            <person name="Yamaguchi K."/>
            <person name="Shigenobu S."/>
            <person name="Ito M."/>
            <person name="Fukatsu T."/>
        </authorList>
    </citation>
    <scope>NUCLEOTIDE SEQUENCE [LARGE SCALE GENOMIC DNA]</scope>
    <source>
        <strain evidence="15 16">UwTKB</strain>
    </source>
</reference>
<dbReference type="HAMAP" id="MF_02227">
    <property type="entry name" value="RPE"/>
    <property type="match status" value="1"/>
</dbReference>
<keyword evidence="10 11" id="KW-0119">Carbohydrate metabolism</keyword>
<comment type="cofactor">
    <cofactor evidence="10 13">
        <name>a divalent metal cation</name>
        <dbReference type="ChEBI" id="CHEBI:60240"/>
    </cofactor>
    <text evidence="10 13">Binds 1 divalent metal cation per subunit.</text>
</comment>
<evidence type="ECO:0000313" key="15">
    <source>
        <dbReference type="EMBL" id="BAP58571.1"/>
    </source>
</evidence>
<dbReference type="AlphaFoldDB" id="A0A090BWG6"/>
<accession>A0A090BWG6</accession>
<feature type="active site" description="Proton acceptor" evidence="10 12">
    <location>
        <position position="36"/>
    </location>
</feature>
<dbReference type="NCBIfam" id="NF004076">
    <property type="entry name" value="PRK05581.1-4"/>
    <property type="match status" value="1"/>
</dbReference>
<dbReference type="InterPro" id="IPR011060">
    <property type="entry name" value="RibuloseP-bd_barrel"/>
</dbReference>
<dbReference type="InterPro" id="IPR026019">
    <property type="entry name" value="Ribul_P_3_epim"/>
</dbReference>
<dbReference type="SUPFAM" id="SSF51366">
    <property type="entry name" value="Ribulose-phoshate binding barrel"/>
    <property type="match status" value="1"/>
</dbReference>
<evidence type="ECO:0000256" key="6">
    <source>
        <dbReference type="ARBA" id="ARBA00009541"/>
    </source>
</evidence>
<evidence type="ECO:0000256" key="8">
    <source>
        <dbReference type="ARBA" id="ARBA00022723"/>
    </source>
</evidence>
<name>A0A090BWG6_9ENTR</name>
<comment type="cofactor">
    <cofactor evidence="2">
        <name>Mn(2+)</name>
        <dbReference type="ChEBI" id="CHEBI:29035"/>
    </cofactor>
</comment>
<dbReference type="HOGENOM" id="CLU_054856_1_0_6"/>
<feature type="active site" description="Proton donor" evidence="10 12">
    <location>
        <position position="177"/>
    </location>
</feature>
<evidence type="ECO:0000256" key="4">
    <source>
        <dbReference type="ARBA" id="ARBA00001947"/>
    </source>
</evidence>
<dbReference type="GO" id="GO:0046872">
    <property type="term" value="F:metal ion binding"/>
    <property type="evidence" value="ECO:0007669"/>
    <property type="project" value="UniProtKB-UniRule"/>
</dbReference>
<feature type="binding site" evidence="10 14">
    <location>
        <position position="68"/>
    </location>
    <ligand>
        <name>substrate</name>
    </ligand>
</feature>
<feature type="binding site" evidence="10 13">
    <location>
        <position position="36"/>
    </location>
    <ligand>
        <name>a divalent metal cation</name>
        <dbReference type="ChEBI" id="CHEBI:60240"/>
    </ligand>
</feature>
<evidence type="ECO:0000256" key="5">
    <source>
        <dbReference type="ARBA" id="ARBA00001954"/>
    </source>
</evidence>
<dbReference type="CDD" id="cd00429">
    <property type="entry name" value="RPE"/>
    <property type="match status" value="1"/>
</dbReference>
<feature type="binding site" evidence="10 14">
    <location>
        <begin position="199"/>
        <end position="200"/>
    </location>
    <ligand>
        <name>substrate</name>
    </ligand>
</feature>
<reference evidence="16" key="1">
    <citation type="submission" date="2013-11" db="EMBL/GenBank/DDBJ databases">
        <title>Symbiont-containing voluminous jelly as an extraordinary maternal gift for overwintering insect nymphs.</title>
        <authorList>
            <person name="Kaiwa N."/>
            <person name="Hosokawa T."/>
            <person name="Nikoh N."/>
            <person name="Meng X.Y."/>
            <person name="Tanahashi M."/>
            <person name="Moriyama M."/>
            <person name="Maeda T."/>
            <person name="Yamaguchi K."/>
            <person name="Shigenobu S."/>
            <person name="Ito M."/>
            <person name="Fukatsu T."/>
        </authorList>
    </citation>
    <scope>NUCLEOTIDE SEQUENCE [LARGE SCALE GENOMIC DNA]</scope>
    <source>
        <strain evidence="16">UwTKB</strain>
    </source>
</reference>
<dbReference type="STRING" id="1410383.TGUWTKB_3320"/>
<proteinExistence type="inferred from homology"/>
<feature type="binding site" evidence="14">
    <location>
        <position position="179"/>
    </location>
    <ligand>
        <name>substrate</name>
    </ligand>
</feature>
<dbReference type="PANTHER" id="PTHR11749">
    <property type="entry name" value="RIBULOSE-5-PHOSPHATE-3-EPIMERASE"/>
    <property type="match status" value="1"/>
</dbReference>
<evidence type="ECO:0000256" key="12">
    <source>
        <dbReference type="PIRSR" id="PIRSR001461-1"/>
    </source>
</evidence>
<evidence type="ECO:0000256" key="2">
    <source>
        <dbReference type="ARBA" id="ARBA00001936"/>
    </source>
</evidence>
<keyword evidence="16" id="KW-1185">Reference proteome</keyword>
<comment type="pathway">
    <text evidence="10">Carbohydrate degradation.</text>
</comment>
<evidence type="ECO:0000313" key="16">
    <source>
        <dbReference type="Proteomes" id="UP000031627"/>
    </source>
</evidence>
<keyword evidence="9 10" id="KW-0413">Isomerase</keyword>
<comment type="cofactor">
    <cofactor evidence="5">
        <name>Fe(2+)</name>
        <dbReference type="ChEBI" id="CHEBI:29033"/>
    </cofactor>
</comment>
<evidence type="ECO:0000256" key="11">
    <source>
        <dbReference type="PIRNR" id="PIRNR001461"/>
    </source>
</evidence>
<comment type="function">
    <text evidence="10">Catalyzes the reversible epimerization of D-ribulose 5-phosphate to D-xylulose 5-phosphate.</text>
</comment>
<dbReference type="OrthoDB" id="1645589at2"/>
<dbReference type="GO" id="GO:0004750">
    <property type="term" value="F:D-ribulose-phosphate 3-epimerase activity"/>
    <property type="evidence" value="ECO:0007669"/>
    <property type="project" value="UniProtKB-UniRule"/>
</dbReference>
<keyword evidence="13" id="KW-0464">Manganese</keyword>
<evidence type="ECO:0000256" key="14">
    <source>
        <dbReference type="PIRSR" id="PIRSR001461-3"/>
    </source>
</evidence>
<dbReference type="GO" id="GO:0006098">
    <property type="term" value="P:pentose-phosphate shunt"/>
    <property type="evidence" value="ECO:0007669"/>
    <property type="project" value="UniProtKB-UniRule"/>
</dbReference>
<protein>
    <recommendedName>
        <fullName evidence="7 10">Ribulose-phosphate 3-epimerase</fullName>
        <ecNumber evidence="7 10">5.1.3.1</ecNumber>
    </recommendedName>
</protein>
<keyword evidence="13" id="KW-0862">Zinc</keyword>
<keyword evidence="13" id="KW-0170">Cobalt</keyword>
<dbReference type="GO" id="GO:0019323">
    <property type="term" value="P:pentose catabolic process"/>
    <property type="evidence" value="ECO:0007669"/>
    <property type="project" value="UniProtKB-UniRule"/>
</dbReference>
<dbReference type="PROSITE" id="PS01085">
    <property type="entry name" value="RIBUL_P_3_EPIMER_1"/>
    <property type="match status" value="1"/>
</dbReference>
<dbReference type="RefSeq" id="WP_041062929.1">
    <property type="nucleotide sequence ID" value="NZ_AP014521.1"/>
</dbReference>
<evidence type="ECO:0000256" key="9">
    <source>
        <dbReference type="ARBA" id="ARBA00023235"/>
    </source>
</evidence>
<feature type="binding site" evidence="10 14">
    <location>
        <position position="9"/>
    </location>
    <ligand>
        <name>substrate</name>
    </ligand>
</feature>
<comment type="catalytic activity">
    <reaction evidence="1 10 11">
        <text>D-ribulose 5-phosphate = D-xylulose 5-phosphate</text>
        <dbReference type="Rhea" id="RHEA:13677"/>
        <dbReference type="ChEBI" id="CHEBI:57737"/>
        <dbReference type="ChEBI" id="CHEBI:58121"/>
        <dbReference type="EC" id="5.1.3.1"/>
    </reaction>
</comment>
<dbReference type="InterPro" id="IPR013785">
    <property type="entry name" value="Aldolase_TIM"/>
</dbReference>
<evidence type="ECO:0000256" key="7">
    <source>
        <dbReference type="ARBA" id="ARBA00013188"/>
    </source>
</evidence>
<comment type="similarity">
    <text evidence="6 10 11">Belongs to the ribulose-phosphate 3-epimerase family.</text>
</comment>
<dbReference type="InterPro" id="IPR000056">
    <property type="entry name" value="Ribul_P_3_epim-like"/>
</dbReference>
<feature type="binding site" evidence="10 14">
    <location>
        <begin position="144"/>
        <end position="147"/>
    </location>
    <ligand>
        <name>substrate</name>
    </ligand>
</feature>
<comment type="cofactor">
    <cofactor evidence="3">
        <name>Co(2+)</name>
        <dbReference type="ChEBI" id="CHEBI:48828"/>
    </cofactor>
</comment>
<organism evidence="15 16">
    <name type="scientific">Candidatus Tachikawaea gelatinosa</name>
    <dbReference type="NCBI Taxonomy" id="1410383"/>
    <lineage>
        <taxon>Bacteria</taxon>
        <taxon>Pseudomonadati</taxon>
        <taxon>Pseudomonadota</taxon>
        <taxon>Gammaproteobacteria</taxon>
        <taxon>Enterobacterales</taxon>
        <taxon>Enterobacteriaceae</taxon>
        <taxon>Candidatus Tachikawaea</taxon>
    </lineage>
</organism>
<evidence type="ECO:0000256" key="13">
    <source>
        <dbReference type="PIRSR" id="PIRSR001461-2"/>
    </source>
</evidence>
<gene>
    <name evidence="10 15" type="primary">rpe</name>
    <name evidence="15" type="ORF">TGUWTKB_3320</name>
</gene>
<evidence type="ECO:0000256" key="10">
    <source>
        <dbReference type="HAMAP-Rule" id="MF_02227"/>
    </source>
</evidence>
<evidence type="ECO:0000256" key="1">
    <source>
        <dbReference type="ARBA" id="ARBA00001782"/>
    </source>
</evidence>
<keyword evidence="8 10" id="KW-0479">Metal-binding</keyword>
<sequence>MKKYLLAPSILSANFACLGKDVKNVLEAGSDMIHFDVMDGHYVPNLTFGPIVLKSLRNYGINAPIDVHLMIKPVEYLIQQFSLAGADFITFHPECEYDIDRTINLIKLYGCKVGLAFNPATPLFYLDYVLDKLDMILIMSVNPGYSGQKFIYNTIEKLYQVREKINKSNFDIPLSIDGGINIKNIADVAKTGVDIFVIGSTIFNSLNYKKTIHAIKHAISHV</sequence>
<dbReference type="EMBL" id="AP014521">
    <property type="protein sequence ID" value="BAP58571.1"/>
    <property type="molecule type" value="Genomic_DNA"/>
</dbReference>
<dbReference type="GO" id="GO:0005737">
    <property type="term" value="C:cytoplasm"/>
    <property type="evidence" value="ECO:0007669"/>
    <property type="project" value="UniProtKB-ARBA"/>
</dbReference>
<feature type="binding site" evidence="10 13">
    <location>
        <position position="68"/>
    </location>
    <ligand>
        <name>a divalent metal cation</name>
        <dbReference type="ChEBI" id="CHEBI:60240"/>
    </ligand>
</feature>
<feature type="binding site" evidence="10">
    <location>
        <begin position="177"/>
        <end position="179"/>
    </location>
    <ligand>
        <name>substrate</name>
    </ligand>
</feature>